<dbReference type="AlphaFoldDB" id="A0A6J7FYN0"/>
<evidence type="ECO:0000313" key="1">
    <source>
        <dbReference type="EMBL" id="CAB4896793.1"/>
    </source>
</evidence>
<name>A0A6J7FYN0_9ZZZZ</name>
<proteinExistence type="predicted"/>
<reference evidence="1" key="1">
    <citation type="submission" date="2020-05" db="EMBL/GenBank/DDBJ databases">
        <authorList>
            <person name="Chiriac C."/>
            <person name="Salcher M."/>
            <person name="Ghai R."/>
            <person name="Kavagutti S V."/>
        </authorList>
    </citation>
    <scope>NUCLEOTIDE SEQUENCE</scope>
</reference>
<sequence>MAECGELGSGAHGTQDVPIHPVAAGSHFVRSLAGEPGAFLGQLADSILDVVIGQVGQVASERVRFHGVCAGREVLAMNLAQHVGPGVVQNLVASLEAEKVVESEVGVLEHRAHCSVADDNAT</sequence>
<organism evidence="1">
    <name type="scientific">freshwater metagenome</name>
    <dbReference type="NCBI Taxonomy" id="449393"/>
    <lineage>
        <taxon>unclassified sequences</taxon>
        <taxon>metagenomes</taxon>
        <taxon>ecological metagenomes</taxon>
    </lineage>
</organism>
<accession>A0A6J7FYN0</accession>
<dbReference type="EMBL" id="CAFBLX010000155">
    <property type="protein sequence ID" value="CAB4896793.1"/>
    <property type="molecule type" value="Genomic_DNA"/>
</dbReference>
<protein>
    <submittedName>
        <fullName evidence="1">Unannotated protein</fullName>
    </submittedName>
</protein>
<gene>
    <name evidence="1" type="ORF">UFOPK3472_02233</name>
</gene>